<proteinExistence type="predicted"/>
<protein>
    <submittedName>
        <fullName evidence="1">Uncharacterized protein</fullName>
    </submittedName>
</protein>
<dbReference type="RefSeq" id="WP_369595661.1">
    <property type="nucleotide sequence ID" value="NZ_CP045835.1"/>
</dbReference>
<accession>A0ABX6D9K4</accession>
<dbReference type="Proteomes" id="UP000373269">
    <property type="component" value="Chromosome"/>
</dbReference>
<gene>
    <name evidence="1" type="ORF">GDS87_11205</name>
</gene>
<keyword evidence="2" id="KW-1185">Reference proteome</keyword>
<reference evidence="1 2" key="1">
    <citation type="submission" date="2019-11" db="EMBL/GenBank/DDBJ databases">
        <title>Whole Genome Sequencing and Comparative Genomic Analyses of Lysinibacillus pakistanensis LZH-9, a Halotolerant Strain with Excellent COD Removal Capability.</title>
        <authorList>
            <person name="Zhou H."/>
        </authorList>
    </citation>
    <scope>NUCLEOTIDE SEQUENCE [LARGE SCALE GENOMIC DNA]</scope>
    <source>
        <strain evidence="1 2">LZH-9</strain>
    </source>
</reference>
<sequence>MGITFEGETVEQKQEFLAAHKDMRTEVTSELLRTAYEEKNLNQVAKNMTKALKNHFEEQWNSNRFQFLYGS</sequence>
<evidence type="ECO:0000313" key="1">
    <source>
        <dbReference type="EMBL" id="QGG51483.1"/>
    </source>
</evidence>
<organism evidence="1 2">
    <name type="scientific">Lysinibacillus pakistanensis</name>
    <dbReference type="NCBI Taxonomy" id="759811"/>
    <lineage>
        <taxon>Bacteria</taxon>
        <taxon>Bacillati</taxon>
        <taxon>Bacillota</taxon>
        <taxon>Bacilli</taxon>
        <taxon>Bacillales</taxon>
        <taxon>Bacillaceae</taxon>
        <taxon>Lysinibacillus</taxon>
    </lineage>
</organism>
<evidence type="ECO:0000313" key="2">
    <source>
        <dbReference type="Proteomes" id="UP000373269"/>
    </source>
</evidence>
<dbReference type="EMBL" id="CP045835">
    <property type="protein sequence ID" value="QGG51483.1"/>
    <property type="molecule type" value="Genomic_DNA"/>
</dbReference>
<name>A0ABX6D9K4_9BACI</name>